<sequence>MDPSTSDAQNSKTTVSSITSMINQNIKTESSTTIDDASKLKEKPAQKKNVHENLTMKKIPNQKNLVIKR</sequence>
<evidence type="ECO:0000313" key="3">
    <source>
        <dbReference type="Proteomes" id="UP001627154"/>
    </source>
</evidence>
<feature type="region of interest" description="Disordered" evidence="1">
    <location>
        <begin position="1"/>
        <end position="69"/>
    </location>
</feature>
<accession>A0ABD2WIR2</accession>
<proteinExistence type="predicted"/>
<gene>
    <name evidence="2" type="ORF">TKK_013016</name>
</gene>
<dbReference type="Proteomes" id="UP001627154">
    <property type="component" value="Unassembled WGS sequence"/>
</dbReference>
<dbReference type="EMBL" id="JBJJXI010000104">
    <property type="protein sequence ID" value="KAL3392494.1"/>
    <property type="molecule type" value="Genomic_DNA"/>
</dbReference>
<evidence type="ECO:0000313" key="2">
    <source>
        <dbReference type="EMBL" id="KAL3392494.1"/>
    </source>
</evidence>
<dbReference type="AlphaFoldDB" id="A0ABD2WIR2"/>
<feature type="compositionally biased region" description="Basic and acidic residues" evidence="1">
    <location>
        <begin position="36"/>
        <end position="55"/>
    </location>
</feature>
<organism evidence="2 3">
    <name type="scientific">Trichogramma kaykai</name>
    <dbReference type="NCBI Taxonomy" id="54128"/>
    <lineage>
        <taxon>Eukaryota</taxon>
        <taxon>Metazoa</taxon>
        <taxon>Ecdysozoa</taxon>
        <taxon>Arthropoda</taxon>
        <taxon>Hexapoda</taxon>
        <taxon>Insecta</taxon>
        <taxon>Pterygota</taxon>
        <taxon>Neoptera</taxon>
        <taxon>Endopterygota</taxon>
        <taxon>Hymenoptera</taxon>
        <taxon>Apocrita</taxon>
        <taxon>Proctotrupomorpha</taxon>
        <taxon>Chalcidoidea</taxon>
        <taxon>Trichogrammatidae</taxon>
        <taxon>Trichogramma</taxon>
    </lineage>
</organism>
<feature type="compositionally biased region" description="Polar residues" evidence="1">
    <location>
        <begin position="1"/>
        <end position="35"/>
    </location>
</feature>
<comment type="caution">
    <text evidence="2">The sequence shown here is derived from an EMBL/GenBank/DDBJ whole genome shotgun (WGS) entry which is preliminary data.</text>
</comment>
<reference evidence="2 3" key="1">
    <citation type="journal article" date="2024" name="bioRxiv">
        <title>A reference genome for Trichogramma kaykai: A tiny desert-dwelling parasitoid wasp with competing sex-ratio distorters.</title>
        <authorList>
            <person name="Culotta J."/>
            <person name="Lindsey A.R."/>
        </authorList>
    </citation>
    <scope>NUCLEOTIDE SEQUENCE [LARGE SCALE GENOMIC DNA]</scope>
    <source>
        <strain evidence="2 3">KSX58</strain>
    </source>
</reference>
<keyword evidence="3" id="KW-1185">Reference proteome</keyword>
<evidence type="ECO:0000256" key="1">
    <source>
        <dbReference type="SAM" id="MobiDB-lite"/>
    </source>
</evidence>
<name>A0ABD2WIR2_9HYME</name>
<protein>
    <submittedName>
        <fullName evidence="2">Uncharacterized protein</fullName>
    </submittedName>
</protein>